<evidence type="ECO:0000313" key="1">
    <source>
        <dbReference type="EMBL" id="OEF11051.1"/>
    </source>
</evidence>
<comment type="caution">
    <text evidence="1">The sequence shown here is derived from an EMBL/GenBank/DDBJ whole genome shotgun (WGS) entry which is preliminary data.</text>
</comment>
<reference evidence="1 2" key="1">
    <citation type="journal article" date="2012" name="Science">
        <title>Ecological populations of bacteria act as socially cohesive units of antibiotic production and resistance.</title>
        <authorList>
            <person name="Cordero O.X."/>
            <person name="Wildschutte H."/>
            <person name="Kirkup B."/>
            <person name="Proehl S."/>
            <person name="Ngo L."/>
            <person name="Hussain F."/>
            <person name="Le Roux F."/>
            <person name="Mincer T."/>
            <person name="Polz M.F."/>
        </authorList>
    </citation>
    <scope>NUCLEOTIDE SEQUENCE [LARGE SCALE GENOMIC DNA]</scope>
    <source>
        <strain evidence="1 2">5S-186</strain>
    </source>
</reference>
<evidence type="ECO:0000313" key="2">
    <source>
        <dbReference type="Proteomes" id="UP000095059"/>
    </source>
</evidence>
<dbReference type="Proteomes" id="UP000095059">
    <property type="component" value="Unassembled WGS sequence"/>
</dbReference>
<protein>
    <submittedName>
        <fullName evidence="1">Uncharacterized protein</fullName>
    </submittedName>
</protein>
<proteinExistence type="predicted"/>
<organism evidence="1 2">
    <name type="scientific">Aliivibrio logei 5S-186</name>
    <dbReference type="NCBI Taxonomy" id="626086"/>
    <lineage>
        <taxon>Bacteria</taxon>
        <taxon>Pseudomonadati</taxon>
        <taxon>Pseudomonadota</taxon>
        <taxon>Gammaproteobacteria</taxon>
        <taxon>Vibrionales</taxon>
        <taxon>Vibrionaceae</taxon>
        <taxon>Aliivibrio</taxon>
    </lineage>
</organism>
<dbReference type="EMBL" id="AJYJ02000114">
    <property type="protein sequence ID" value="OEF11051.1"/>
    <property type="molecule type" value="Genomic_DNA"/>
</dbReference>
<keyword evidence="2" id="KW-1185">Reference proteome</keyword>
<sequence length="81" mass="9600">MKIDYDFLINKISDSCEVLEFAVKKDPLLMIKNESSIIKLTELNEWLINELTHSKFRNKNNERIITECIKFKKILNNLKVS</sequence>
<name>A0ABX3ASE5_ALILO</name>
<gene>
    <name evidence="1" type="ORF">A1Q5_11445</name>
</gene>
<accession>A0ABX3ASE5</accession>